<reference evidence="1" key="1">
    <citation type="journal article" date="2020" name="mSystems">
        <title>Genome- and Community-Level Interaction Insights into Carbon Utilization and Element Cycling Functions of Hydrothermarchaeota in Hydrothermal Sediment.</title>
        <authorList>
            <person name="Zhou Z."/>
            <person name="Liu Y."/>
            <person name="Xu W."/>
            <person name="Pan J."/>
            <person name="Luo Z.H."/>
            <person name="Li M."/>
        </authorList>
    </citation>
    <scope>NUCLEOTIDE SEQUENCE [LARGE SCALE GENOMIC DNA]</scope>
    <source>
        <strain evidence="1">SpSt-751</strain>
    </source>
</reference>
<accession>A0A7C3SM81</accession>
<comment type="caution">
    <text evidence="1">The sequence shown here is derived from an EMBL/GenBank/DDBJ whole genome shotgun (WGS) entry which is preliminary data.</text>
</comment>
<dbReference type="AlphaFoldDB" id="A0A7C3SM81"/>
<name>A0A7C3SM81_9BACT</name>
<dbReference type="EMBL" id="DTGA01000001">
    <property type="protein sequence ID" value="HGB30260.1"/>
    <property type="molecule type" value="Genomic_DNA"/>
</dbReference>
<evidence type="ECO:0000313" key="1">
    <source>
        <dbReference type="EMBL" id="HGB30260.1"/>
    </source>
</evidence>
<organism evidence="1">
    <name type="scientific">Dictyoglomus turgidum</name>
    <dbReference type="NCBI Taxonomy" id="513050"/>
    <lineage>
        <taxon>Bacteria</taxon>
        <taxon>Pseudomonadati</taxon>
        <taxon>Dictyoglomota</taxon>
        <taxon>Dictyoglomia</taxon>
        <taxon>Dictyoglomales</taxon>
        <taxon>Dictyoglomaceae</taxon>
        <taxon>Dictyoglomus</taxon>
    </lineage>
</organism>
<sequence length="71" mass="8587">MYLIKLSPAQMEELYYLREWRKKQGQKSTIIGMIREIVGNYLDENSDEIKKGYFLVKEKENKQNKLKKVIF</sequence>
<protein>
    <submittedName>
        <fullName evidence="1">Uncharacterized protein</fullName>
    </submittedName>
</protein>
<proteinExistence type="predicted"/>
<gene>
    <name evidence="1" type="ORF">ENV35_00100</name>
</gene>